<evidence type="ECO:0000256" key="2">
    <source>
        <dbReference type="SAM" id="SignalP"/>
    </source>
</evidence>
<keyword evidence="1" id="KW-1133">Transmembrane helix</keyword>
<reference evidence="4" key="1">
    <citation type="journal article" date="2019" name="Int. J. Syst. Evol. Microbiol.">
        <title>The Global Catalogue of Microorganisms (GCM) 10K type strain sequencing project: providing services to taxonomists for standard genome sequencing and annotation.</title>
        <authorList>
            <consortium name="The Broad Institute Genomics Platform"/>
            <consortium name="The Broad Institute Genome Sequencing Center for Infectious Disease"/>
            <person name="Wu L."/>
            <person name="Ma J."/>
        </authorList>
    </citation>
    <scope>NUCLEOTIDE SEQUENCE [LARGE SCALE GENOMIC DNA]</scope>
    <source>
        <strain evidence="4">JCM 15572</strain>
    </source>
</reference>
<sequence>MNKHLRRPGQLARLFAVLIGALLLLQAPSPAVADGGPTGSDQSFAQSLGERELTVTVRRVDKVPGPLRIDVVTHRGSPAGKLKLALVPQDAKGNLSSPGQVTERGTVELGTEPGLYGITLAVDRAGPWELELGDGTRTARIPFVVQVKVIAPTERAAYGGFIAAGGCLVCALVAAVRRRGSGVAMVAAGGLVMALSVAITGAVLSPTVRPPAVPGSETDATLANTVDPYADASAPRTDPARPPVNIQVEADGATAGRRFELRLVLTDGSTGRPVDDLQVHHGALAHLVVISPSGQLWHLHPIRVAAGDYRVELTPTEPGTYALSVELARRGGGMQLVRPAGFPVTGKLTGRVTGRVTGQASATKPAPEGTGTRVVDGTKVTVTAGRLAAGRSSTIAVAVDAPLQLWLGMQGHLIAAGPVPETKSSPFERAPVWLHGHAMAPGQPTVNPPDETVAGFGPEVRFTTTFPYPGRYHLWIQVERDYAVLTIPVVLDVPATNGEAS</sequence>
<feature type="chain" id="PRO_5046224142" description="Secreted protein" evidence="2">
    <location>
        <begin position="34"/>
        <end position="501"/>
    </location>
</feature>
<keyword evidence="4" id="KW-1185">Reference proteome</keyword>
<keyword evidence="1" id="KW-0812">Transmembrane</keyword>
<feature type="transmembrane region" description="Helical" evidence="1">
    <location>
        <begin position="183"/>
        <end position="204"/>
    </location>
</feature>
<feature type="transmembrane region" description="Helical" evidence="1">
    <location>
        <begin position="156"/>
        <end position="176"/>
    </location>
</feature>
<dbReference type="RefSeq" id="WP_344232803.1">
    <property type="nucleotide sequence ID" value="NZ_BAAAPH010000004.1"/>
</dbReference>
<name>A0ABP4NK97_9ACTN</name>
<comment type="caution">
    <text evidence="3">The sequence shown here is derived from an EMBL/GenBank/DDBJ whole genome shotgun (WGS) entry which is preliminary data.</text>
</comment>
<gene>
    <name evidence="3" type="ORF">GCM10009804_16820</name>
</gene>
<protein>
    <recommendedName>
        <fullName evidence="5">Secreted protein</fullName>
    </recommendedName>
</protein>
<feature type="signal peptide" evidence="2">
    <location>
        <begin position="1"/>
        <end position="33"/>
    </location>
</feature>
<dbReference type="EMBL" id="BAAAPH010000004">
    <property type="protein sequence ID" value="GAA1560685.1"/>
    <property type="molecule type" value="Genomic_DNA"/>
</dbReference>
<proteinExistence type="predicted"/>
<evidence type="ECO:0000313" key="4">
    <source>
        <dbReference type="Proteomes" id="UP001501705"/>
    </source>
</evidence>
<evidence type="ECO:0008006" key="5">
    <source>
        <dbReference type="Google" id="ProtNLM"/>
    </source>
</evidence>
<keyword evidence="2" id="KW-0732">Signal</keyword>
<evidence type="ECO:0000313" key="3">
    <source>
        <dbReference type="EMBL" id="GAA1560685.1"/>
    </source>
</evidence>
<organism evidence="3 4">
    <name type="scientific">Kribbella hippodromi</name>
    <dbReference type="NCBI Taxonomy" id="434347"/>
    <lineage>
        <taxon>Bacteria</taxon>
        <taxon>Bacillati</taxon>
        <taxon>Actinomycetota</taxon>
        <taxon>Actinomycetes</taxon>
        <taxon>Propionibacteriales</taxon>
        <taxon>Kribbellaceae</taxon>
        <taxon>Kribbella</taxon>
    </lineage>
</organism>
<accession>A0ABP4NK97</accession>
<dbReference type="Proteomes" id="UP001501705">
    <property type="component" value="Unassembled WGS sequence"/>
</dbReference>
<keyword evidence="1" id="KW-0472">Membrane</keyword>
<evidence type="ECO:0000256" key="1">
    <source>
        <dbReference type="SAM" id="Phobius"/>
    </source>
</evidence>